<protein>
    <submittedName>
        <fullName evidence="1">Uncharacterized protein</fullName>
    </submittedName>
</protein>
<dbReference type="RefSeq" id="WP_151079289.1">
    <property type="nucleotide sequence ID" value="NZ_CP047647.1"/>
</dbReference>
<dbReference type="EMBL" id="VTWU01000004">
    <property type="protein sequence ID" value="KAA9332348.1"/>
    <property type="molecule type" value="Genomic_DNA"/>
</dbReference>
<accession>A0A7L4ZWT9</accession>
<comment type="caution">
    <text evidence="1">The sequence shown here is derived from an EMBL/GenBank/DDBJ whole genome shotgun (WGS) entry which is preliminary data.</text>
</comment>
<dbReference type="Proteomes" id="UP000326380">
    <property type="component" value="Unassembled WGS sequence"/>
</dbReference>
<evidence type="ECO:0000313" key="2">
    <source>
        <dbReference type="Proteomes" id="UP000326380"/>
    </source>
</evidence>
<sequence length="122" mass="14039">MNARIRRYLINISRNQTGTVSYLTLVQEAELGLNLDVSHEKSRLNEILAEISDTEYTAGRPILSSLVKVEGSKGQGDSFFKLCERMGLGPWRELKQNPEFLPGLRNECRAFWRNDENFQQFS</sequence>
<proteinExistence type="predicted"/>
<organism evidence="1 2">
    <name type="scientific">Hymenobacter busanensis</name>
    <dbReference type="NCBI Taxonomy" id="2607656"/>
    <lineage>
        <taxon>Bacteria</taxon>
        <taxon>Pseudomonadati</taxon>
        <taxon>Bacteroidota</taxon>
        <taxon>Cytophagia</taxon>
        <taxon>Cytophagales</taxon>
        <taxon>Hymenobacteraceae</taxon>
        <taxon>Hymenobacter</taxon>
    </lineage>
</organism>
<gene>
    <name evidence="1" type="ORF">F0P96_12795</name>
</gene>
<keyword evidence="2" id="KW-1185">Reference proteome</keyword>
<evidence type="ECO:0000313" key="1">
    <source>
        <dbReference type="EMBL" id="KAA9332348.1"/>
    </source>
</evidence>
<dbReference type="AlphaFoldDB" id="A0A7L4ZWT9"/>
<reference evidence="1 2" key="1">
    <citation type="submission" date="2019-09" db="EMBL/GenBank/DDBJ databases">
        <title>Genome sequence of Hymenobacter sp. M3.</title>
        <authorList>
            <person name="Srinivasan S."/>
        </authorList>
    </citation>
    <scope>NUCLEOTIDE SEQUENCE [LARGE SCALE GENOMIC DNA]</scope>
    <source>
        <strain evidence="1 2">M3</strain>
    </source>
</reference>
<name>A0A7L4ZWT9_9BACT</name>